<reference evidence="2 3" key="1">
    <citation type="journal article" date="2018" name="Front. Plant Sci.">
        <title>Red Clover (Trifolium pratense) and Zigzag Clover (T. medium) - A Picture of Genomic Similarities and Differences.</title>
        <authorList>
            <person name="Dluhosova J."/>
            <person name="Istvanek J."/>
            <person name="Nedelnik J."/>
            <person name="Repkova J."/>
        </authorList>
    </citation>
    <scope>NUCLEOTIDE SEQUENCE [LARGE SCALE GENOMIC DNA]</scope>
    <source>
        <strain evidence="3">cv. 10/8</strain>
        <tissue evidence="2">Leaf</tissue>
    </source>
</reference>
<comment type="caution">
    <text evidence="2">The sequence shown here is derived from an EMBL/GenBank/DDBJ whole genome shotgun (WGS) entry which is preliminary data.</text>
</comment>
<feature type="compositionally biased region" description="Polar residues" evidence="1">
    <location>
        <begin position="78"/>
        <end position="97"/>
    </location>
</feature>
<protein>
    <submittedName>
        <fullName evidence="2">Uncharacterized protein</fullName>
    </submittedName>
</protein>
<gene>
    <name evidence="2" type="ORF">A2U01_0019423</name>
</gene>
<feature type="region of interest" description="Disordered" evidence="1">
    <location>
        <begin position="77"/>
        <end position="97"/>
    </location>
</feature>
<proteinExistence type="predicted"/>
<dbReference type="AlphaFoldDB" id="A0A392NFT9"/>
<keyword evidence="3" id="KW-1185">Reference proteome</keyword>
<dbReference type="EMBL" id="LXQA010037534">
    <property type="protein sequence ID" value="MCH98421.1"/>
    <property type="molecule type" value="Genomic_DNA"/>
</dbReference>
<name>A0A392NFT9_9FABA</name>
<feature type="non-terminal residue" evidence="2">
    <location>
        <position position="1"/>
    </location>
</feature>
<evidence type="ECO:0000256" key="1">
    <source>
        <dbReference type="SAM" id="MobiDB-lite"/>
    </source>
</evidence>
<accession>A0A392NFT9</accession>
<evidence type="ECO:0000313" key="3">
    <source>
        <dbReference type="Proteomes" id="UP000265520"/>
    </source>
</evidence>
<organism evidence="2 3">
    <name type="scientific">Trifolium medium</name>
    <dbReference type="NCBI Taxonomy" id="97028"/>
    <lineage>
        <taxon>Eukaryota</taxon>
        <taxon>Viridiplantae</taxon>
        <taxon>Streptophyta</taxon>
        <taxon>Embryophyta</taxon>
        <taxon>Tracheophyta</taxon>
        <taxon>Spermatophyta</taxon>
        <taxon>Magnoliopsida</taxon>
        <taxon>eudicotyledons</taxon>
        <taxon>Gunneridae</taxon>
        <taxon>Pentapetalae</taxon>
        <taxon>rosids</taxon>
        <taxon>fabids</taxon>
        <taxon>Fabales</taxon>
        <taxon>Fabaceae</taxon>
        <taxon>Papilionoideae</taxon>
        <taxon>50 kb inversion clade</taxon>
        <taxon>NPAAA clade</taxon>
        <taxon>Hologalegina</taxon>
        <taxon>IRL clade</taxon>
        <taxon>Trifolieae</taxon>
        <taxon>Trifolium</taxon>
    </lineage>
</organism>
<sequence>VYPILAGILQPLPIPTNILWGMGILVDFIMGRAATGEVNNMAGEQDAMPGVLKVNLRHTWAKMKTRSDKRRFNVHFQVGSTNSGSGPQTSLVKLQKF</sequence>
<dbReference type="Proteomes" id="UP000265520">
    <property type="component" value="Unassembled WGS sequence"/>
</dbReference>
<evidence type="ECO:0000313" key="2">
    <source>
        <dbReference type="EMBL" id="MCH98421.1"/>
    </source>
</evidence>